<keyword evidence="2" id="KW-1185">Reference proteome</keyword>
<evidence type="ECO:0000313" key="2">
    <source>
        <dbReference type="Proteomes" id="UP000001444"/>
    </source>
</evidence>
<dbReference type="EMBL" id="FN554889">
    <property type="protein sequence ID" value="CBG69311.1"/>
    <property type="molecule type" value="Genomic_DNA"/>
</dbReference>
<name>C9YXF8_STRSW</name>
<dbReference type="Proteomes" id="UP000001444">
    <property type="component" value="Chromosome"/>
</dbReference>
<dbReference type="AlphaFoldDB" id="C9YXF8"/>
<dbReference type="KEGG" id="scb:SCAB_21961"/>
<evidence type="ECO:0000313" key="1">
    <source>
        <dbReference type="EMBL" id="CBG69311.1"/>
    </source>
</evidence>
<proteinExistence type="predicted"/>
<organism evidence="1 2">
    <name type="scientific">Streptomyces scabiei (strain 87.22)</name>
    <dbReference type="NCBI Taxonomy" id="680198"/>
    <lineage>
        <taxon>Bacteria</taxon>
        <taxon>Bacillati</taxon>
        <taxon>Actinomycetota</taxon>
        <taxon>Actinomycetes</taxon>
        <taxon>Kitasatosporales</taxon>
        <taxon>Streptomycetaceae</taxon>
        <taxon>Streptomyces</taxon>
    </lineage>
</organism>
<gene>
    <name evidence="1" type="ordered locus">SCAB_21961</name>
</gene>
<dbReference type="STRING" id="680198.SCAB_21961"/>
<accession>C9YXF8</accession>
<dbReference type="HOGENOM" id="CLU_3277569_0_0_11"/>
<reference evidence="1 2" key="1">
    <citation type="journal article" date="2010" name="Mol. Plant Microbe Interact.">
        <title>Streptomyces scabies 87-22 contains a coronafacic acid-like biosynthetic cluster that contributes to plant-microbe interactions.</title>
        <authorList>
            <person name="Bignell D.R."/>
            <person name="Seipke R.F."/>
            <person name="Huguet-Tapia J.C."/>
            <person name="Chambers A.H."/>
            <person name="Parry R.J."/>
            <person name="Loria R."/>
        </authorList>
    </citation>
    <scope>NUCLEOTIDE SEQUENCE [LARGE SCALE GENOMIC DNA]</scope>
    <source>
        <strain evidence="1 2">87.22</strain>
    </source>
</reference>
<sequence>MMWFEPCAGPDDGRRFYACDGHAGLFARSVALASAAGGKVV</sequence>
<protein>
    <submittedName>
        <fullName evidence="1">Uncharacterized protein</fullName>
    </submittedName>
</protein>